<dbReference type="OrthoDB" id="505607at2759"/>
<feature type="domain" description="SGNH hydrolase-type esterase" evidence="2">
    <location>
        <begin position="43"/>
        <end position="206"/>
    </location>
</feature>
<accession>A0A914APA5</accession>
<protein>
    <recommendedName>
        <fullName evidence="2">SGNH hydrolase-type esterase domain-containing protein</fullName>
    </recommendedName>
</protein>
<dbReference type="CDD" id="cd01820">
    <property type="entry name" value="PAF_acetylesterase_like"/>
    <property type="match status" value="1"/>
</dbReference>
<evidence type="ECO:0000313" key="4">
    <source>
        <dbReference type="Proteomes" id="UP000887568"/>
    </source>
</evidence>
<dbReference type="AlphaFoldDB" id="A0A914APA5"/>
<dbReference type="SUPFAM" id="SSF52266">
    <property type="entry name" value="SGNH hydrolase"/>
    <property type="match status" value="1"/>
</dbReference>
<dbReference type="Proteomes" id="UP000887568">
    <property type="component" value="Unplaced"/>
</dbReference>
<organism evidence="3 4">
    <name type="scientific">Patiria miniata</name>
    <name type="common">Bat star</name>
    <name type="synonym">Asterina miniata</name>
    <dbReference type="NCBI Taxonomy" id="46514"/>
    <lineage>
        <taxon>Eukaryota</taxon>
        <taxon>Metazoa</taxon>
        <taxon>Echinodermata</taxon>
        <taxon>Eleutherozoa</taxon>
        <taxon>Asterozoa</taxon>
        <taxon>Asteroidea</taxon>
        <taxon>Valvatacea</taxon>
        <taxon>Valvatida</taxon>
        <taxon>Asterinidae</taxon>
        <taxon>Patiria</taxon>
    </lineage>
</organism>
<proteinExistence type="inferred from homology"/>
<dbReference type="InterPro" id="IPR036514">
    <property type="entry name" value="SGNH_hydro_sf"/>
</dbReference>
<dbReference type="PANTHER" id="PTHR11852">
    <property type="entry name" value="PLATELET-ACTIVATING FACTOR ACETYLHYDROLASE"/>
    <property type="match status" value="1"/>
</dbReference>
<name>A0A914APA5_PATMI</name>
<dbReference type="PANTHER" id="PTHR11852:SF0">
    <property type="entry name" value="PLATELET-ACTIVATING FACTOR ACETYLHYDROLASE IB SUBUNIT BETA HOMOLOG"/>
    <property type="match status" value="1"/>
</dbReference>
<comment type="similarity">
    <text evidence="1">Belongs to the 'GDSL' lipolytic enzyme family. Platelet-activating factor acetylhydrolase IB beta/gamma subunits subfamily.</text>
</comment>
<evidence type="ECO:0000259" key="2">
    <source>
        <dbReference type="Pfam" id="PF13472"/>
    </source>
</evidence>
<dbReference type="OMA" id="QTQNVLW"/>
<dbReference type="Pfam" id="PF13472">
    <property type="entry name" value="Lipase_GDSL_2"/>
    <property type="match status" value="1"/>
</dbReference>
<sequence>MSSETNTAAIPAAPEDVQGDKRWINMHERYVNEAKEKEPEVLFVGDSLIQLMTQNQVWTDLFEPLHSLNFGIGGDQTQHVLWRLQNGALDNIKPKVIVLLVGTNNHDHTADQTFEGIETIIKYITTKIPAAQLIVMAIPPRGQHPNKLRNKIKSINSSLAELLGTHPSKYPKAEYFDANSDFVIDDGTICHSDMYDYLHLTNQGYQKICEPLRERIDEVLQGK</sequence>
<dbReference type="InterPro" id="IPR013830">
    <property type="entry name" value="SGNH_hydro"/>
</dbReference>
<dbReference type="Gene3D" id="3.40.50.1110">
    <property type="entry name" value="SGNH hydrolase"/>
    <property type="match status" value="1"/>
</dbReference>
<dbReference type="GeneID" id="119735583"/>
<keyword evidence="4" id="KW-1185">Reference proteome</keyword>
<evidence type="ECO:0000256" key="1">
    <source>
        <dbReference type="ARBA" id="ARBA00038184"/>
    </source>
</evidence>
<reference evidence="3" key="1">
    <citation type="submission" date="2022-11" db="UniProtKB">
        <authorList>
            <consortium name="EnsemblMetazoa"/>
        </authorList>
    </citation>
    <scope>IDENTIFICATION</scope>
</reference>
<dbReference type="RefSeq" id="XP_038065274.1">
    <property type="nucleotide sequence ID" value="XM_038209346.1"/>
</dbReference>
<dbReference type="EnsemblMetazoa" id="XM_038209346.1">
    <property type="protein sequence ID" value="XP_038065274.1"/>
    <property type="gene ID" value="LOC119735583"/>
</dbReference>
<evidence type="ECO:0000313" key="3">
    <source>
        <dbReference type="EnsemblMetazoa" id="XP_038065274.1"/>
    </source>
</evidence>